<comment type="similarity">
    <text evidence="5 6">Belongs to the ATP:guanido phosphotransferase family.</text>
</comment>
<feature type="binding site" evidence="5">
    <location>
        <position position="52"/>
    </location>
    <ligand>
        <name>ATP</name>
        <dbReference type="ChEBI" id="CHEBI:30616"/>
    </ligand>
</feature>
<dbReference type="EMBL" id="BRYB01006502">
    <property type="protein sequence ID" value="GMI50371.1"/>
    <property type="molecule type" value="Genomic_DNA"/>
</dbReference>
<evidence type="ECO:0000256" key="2">
    <source>
        <dbReference type="ARBA" id="ARBA00022741"/>
    </source>
</evidence>
<keyword evidence="11" id="KW-1185">Reference proteome</keyword>
<feature type="compositionally biased region" description="Gly residues" evidence="7">
    <location>
        <begin position="181"/>
        <end position="194"/>
    </location>
</feature>
<dbReference type="Proteomes" id="UP001165060">
    <property type="component" value="Unassembled WGS sequence"/>
</dbReference>
<dbReference type="PANTHER" id="PTHR11547">
    <property type="entry name" value="ARGININE OR CREATINE KINASE"/>
    <property type="match status" value="1"/>
</dbReference>
<evidence type="ECO:0000256" key="7">
    <source>
        <dbReference type="SAM" id="MobiDB-lite"/>
    </source>
</evidence>
<dbReference type="InterPro" id="IPR022414">
    <property type="entry name" value="ATP-guanido_PTrfase_cat"/>
</dbReference>
<feature type="binding site" evidence="5">
    <location>
        <begin position="151"/>
        <end position="155"/>
    </location>
    <ligand>
        <name>ATP</name>
        <dbReference type="ChEBI" id="CHEBI:30616"/>
    </ligand>
</feature>
<feature type="region of interest" description="Disordered" evidence="7">
    <location>
        <begin position="181"/>
        <end position="200"/>
    </location>
</feature>
<comment type="caution">
    <text evidence="5">Lacks conserved residue(s) required for the propagation of feature annotation.</text>
</comment>
<keyword evidence="1 5" id="KW-0808">Transferase</keyword>
<comment type="caution">
    <text evidence="10">The sequence shown here is derived from an EMBL/GenBank/DDBJ whole genome shotgun (WGS) entry which is preliminary data.</text>
</comment>
<dbReference type="InterPro" id="IPR000749">
    <property type="entry name" value="ATP-guanido_PTrfase"/>
</dbReference>
<evidence type="ECO:0000256" key="4">
    <source>
        <dbReference type="ARBA" id="ARBA00022840"/>
    </source>
</evidence>
<dbReference type="PROSITE" id="PS00112">
    <property type="entry name" value="PHOSPHAGEN_KINASE"/>
    <property type="match status" value="1"/>
</dbReference>
<evidence type="ECO:0000256" key="8">
    <source>
        <dbReference type="SAM" id="Phobius"/>
    </source>
</evidence>
<dbReference type="Pfam" id="PF00217">
    <property type="entry name" value="ATP-gua_Ptrans"/>
    <property type="match status" value="1"/>
</dbReference>
<evidence type="ECO:0000259" key="9">
    <source>
        <dbReference type="PROSITE" id="PS51510"/>
    </source>
</evidence>
<organism evidence="10 11">
    <name type="scientific">Tetraparma gracilis</name>
    <dbReference type="NCBI Taxonomy" id="2962635"/>
    <lineage>
        <taxon>Eukaryota</taxon>
        <taxon>Sar</taxon>
        <taxon>Stramenopiles</taxon>
        <taxon>Ochrophyta</taxon>
        <taxon>Bolidophyceae</taxon>
        <taxon>Parmales</taxon>
        <taxon>Triparmaceae</taxon>
        <taxon>Tetraparma</taxon>
    </lineage>
</organism>
<proteinExistence type="inferred from homology"/>
<dbReference type="SUPFAM" id="SSF55931">
    <property type="entry name" value="Glutamine synthetase/guanido kinase"/>
    <property type="match status" value="1"/>
</dbReference>
<dbReference type="Gene3D" id="3.30.590.10">
    <property type="entry name" value="Glutamine synthetase/guanido kinase, catalytic domain"/>
    <property type="match status" value="1"/>
</dbReference>
<gene>
    <name evidence="10" type="ORF">TeGR_g13821</name>
</gene>
<dbReference type="InterPro" id="IPR022415">
    <property type="entry name" value="ATP-guanido_PTrfase_AS"/>
</dbReference>
<accession>A0ABQ6N998</accession>
<keyword evidence="3 5" id="KW-0418">Kinase</keyword>
<evidence type="ECO:0000256" key="6">
    <source>
        <dbReference type="RuleBase" id="RU000505"/>
    </source>
</evidence>
<reference evidence="10 11" key="1">
    <citation type="journal article" date="2023" name="Commun. Biol.">
        <title>Genome analysis of Parmales, the sister group of diatoms, reveals the evolutionary specialization of diatoms from phago-mixotrophs to photoautotrophs.</title>
        <authorList>
            <person name="Ban H."/>
            <person name="Sato S."/>
            <person name="Yoshikawa S."/>
            <person name="Yamada K."/>
            <person name="Nakamura Y."/>
            <person name="Ichinomiya M."/>
            <person name="Sato N."/>
            <person name="Blanc-Mathieu R."/>
            <person name="Endo H."/>
            <person name="Kuwata A."/>
            <person name="Ogata H."/>
        </authorList>
    </citation>
    <scope>NUCLEOTIDE SEQUENCE [LARGE SCALE GENOMIC DNA]</scope>
</reference>
<dbReference type="InterPro" id="IPR014746">
    <property type="entry name" value="Gln_synth/guanido_kin_cat_dom"/>
</dbReference>
<keyword evidence="4 5" id="KW-0067">ATP-binding</keyword>
<keyword evidence="8" id="KW-1133">Transmembrane helix</keyword>
<evidence type="ECO:0000313" key="10">
    <source>
        <dbReference type="EMBL" id="GMI50371.1"/>
    </source>
</evidence>
<keyword evidence="8" id="KW-0812">Transmembrane</keyword>
<protein>
    <recommendedName>
        <fullName evidence="9">Phosphagen kinase C-terminal domain-containing protein</fullName>
    </recommendedName>
</protein>
<dbReference type="PROSITE" id="PS51510">
    <property type="entry name" value="PHOSPHAGEN_KINASE_C"/>
    <property type="match status" value="1"/>
</dbReference>
<dbReference type="PANTHER" id="PTHR11547:SF64">
    <property type="entry name" value="CHROMOSOME UNDETERMINED SCAFFOLD_51, WHOLE GENOME SHOTGUN SEQUENCE"/>
    <property type="match status" value="1"/>
</dbReference>
<evidence type="ECO:0000256" key="1">
    <source>
        <dbReference type="ARBA" id="ARBA00022679"/>
    </source>
</evidence>
<sequence>MTKSQRLELESFMLGIFADPAFPAAGGRYYSLTPGSPHEISASKYAALVASHVMFAPLPGDPYLAAAGAAGDWPHGRGCFVADELVVWVGEEDHLRIMVLQVATDLASLFLLLAPLVSFLSSATLPLGGFSAHPSLGYVAACPSNLGTGLRASALLPLPRLASDPSALAAAGGRAGLQVRGAGGENSEAGGGGLVDVSPGGRLGATERQIAERLYEGVGALLAEEERA</sequence>
<evidence type="ECO:0000256" key="3">
    <source>
        <dbReference type="ARBA" id="ARBA00022777"/>
    </source>
</evidence>
<name>A0ABQ6N998_9STRA</name>
<feature type="domain" description="Phosphagen kinase C-terminal" evidence="9">
    <location>
        <begin position="1"/>
        <end position="228"/>
    </location>
</feature>
<evidence type="ECO:0000256" key="5">
    <source>
        <dbReference type="PROSITE-ProRule" id="PRU00843"/>
    </source>
</evidence>
<feature type="binding site" evidence="5">
    <location>
        <position position="96"/>
    </location>
    <ligand>
        <name>ATP</name>
        <dbReference type="ChEBI" id="CHEBI:30616"/>
    </ligand>
</feature>
<evidence type="ECO:0000313" key="11">
    <source>
        <dbReference type="Proteomes" id="UP001165060"/>
    </source>
</evidence>
<feature type="binding site" evidence="5">
    <location>
        <begin position="180"/>
        <end position="185"/>
    </location>
    <ligand>
        <name>ATP</name>
        <dbReference type="ChEBI" id="CHEBI:30616"/>
    </ligand>
</feature>
<feature type="transmembrane region" description="Helical" evidence="8">
    <location>
        <begin position="106"/>
        <end position="127"/>
    </location>
</feature>
<keyword evidence="2 5" id="KW-0547">Nucleotide-binding</keyword>
<keyword evidence="8" id="KW-0472">Membrane</keyword>